<dbReference type="GO" id="GO:0015074">
    <property type="term" value="P:DNA integration"/>
    <property type="evidence" value="ECO:0007669"/>
    <property type="project" value="InterPro"/>
</dbReference>
<keyword evidence="3" id="KW-1185">Reference proteome</keyword>
<dbReference type="InterPro" id="IPR012337">
    <property type="entry name" value="RNaseH-like_sf"/>
</dbReference>
<dbReference type="SUPFAM" id="SSF53098">
    <property type="entry name" value="Ribonuclease H-like"/>
    <property type="match status" value="1"/>
</dbReference>
<dbReference type="NCBIfam" id="NF033516">
    <property type="entry name" value="transpos_IS3"/>
    <property type="match status" value="1"/>
</dbReference>
<dbReference type="PANTHER" id="PTHR47515:SF1">
    <property type="entry name" value="BLR2054 PROTEIN"/>
    <property type="match status" value="1"/>
</dbReference>
<dbReference type="EMBL" id="QAAA01000002">
    <property type="protein sequence ID" value="PTN03481.1"/>
    <property type="molecule type" value="Genomic_DNA"/>
</dbReference>
<reference evidence="2 3" key="1">
    <citation type="submission" date="2018-04" db="EMBL/GenBank/DDBJ databases">
        <title>Genomic Encyclopedia of Archaeal and Bacterial Type Strains, Phase II (KMG-II): from individual species to whole genera.</title>
        <authorList>
            <person name="Goeker M."/>
        </authorList>
    </citation>
    <scope>NUCLEOTIDE SEQUENCE [LARGE SCALE GENOMIC DNA]</scope>
    <source>
        <strain evidence="2 3">DSM 18064</strain>
    </source>
</reference>
<evidence type="ECO:0000259" key="1">
    <source>
        <dbReference type="PROSITE" id="PS50994"/>
    </source>
</evidence>
<feature type="domain" description="Integrase catalytic" evidence="1">
    <location>
        <begin position="122"/>
        <end position="238"/>
    </location>
</feature>
<sequence length="238" mass="27377">RGCLGKLLSPARRRRCIDHVRQKFSVSERFACRTLGQHRSTQRKVPRGRPDEDALTADIIALVSQYGRYGYRRIAALLRDAGWAVNVKRVERIWRREGLKVPHKQPKKGRLWLNDGSCIRLRPERPNHVWSYDFVESRTHDARKFRMLNVIDEFTRECLAIRIDRKLNSTAVIDVLTDLFILRGVPCHVRSDNGPEFIAKAVRHWIDAVGLTPRSSNRVVRGRTATARASTRSSGTSC</sequence>
<organism evidence="2 3">
    <name type="scientific">Rhodovulum imhoffii</name>
    <dbReference type="NCBI Taxonomy" id="365340"/>
    <lineage>
        <taxon>Bacteria</taxon>
        <taxon>Pseudomonadati</taxon>
        <taxon>Pseudomonadota</taxon>
        <taxon>Alphaproteobacteria</taxon>
        <taxon>Rhodobacterales</taxon>
        <taxon>Paracoccaceae</taxon>
        <taxon>Rhodovulum</taxon>
    </lineage>
</organism>
<accession>A0A2T5BV70</accession>
<gene>
    <name evidence="2" type="ORF">C8N32_1021</name>
</gene>
<dbReference type="InterPro" id="IPR048020">
    <property type="entry name" value="Transpos_IS3"/>
</dbReference>
<comment type="caution">
    <text evidence="2">The sequence shown here is derived from an EMBL/GenBank/DDBJ whole genome shotgun (WGS) entry which is preliminary data.</text>
</comment>
<dbReference type="InterPro" id="IPR036397">
    <property type="entry name" value="RNaseH_sf"/>
</dbReference>
<dbReference type="InterPro" id="IPR001584">
    <property type="entry name" value="Integrase_cat-core"/>
</dbReference>
<dbReference type="Pfam" id="PF13276">
    <property type="entry name" value="HTH_21"/>
    <property type="match status" value="1"/>
</dbReference>
<protein>
    <submittedName>
        <fullName evidence="2">Integrase-like protein</fullName>
    </submittedName>
</protein>
<dbReference type="AlphaFoldDB" id="A0A2T5BV70"/>
<proteinExistence type="predicted"/>
<name>A0A2T5BV70_9RHOB</name>
<dbReference type="Gene3D" id="3.30.420.10">
    <property type="entry name" value="Ribonuclease H-like superfamily/Ribonuclease H"/>
    <property type="match status" value="1"/>
</dbReference>
<feature type="non-terminal residue" evidence="2">
    <location>
        <position position="1"/>
    </location>
</feature>
<dbReference type="PROSITE" id="PS50994">
    <property type="entry name" value="INTEGRASE"/>
    <property type="match status" value="1"/>
</dbReference>
<dbReference type="Pfam" id="PF00665">
    <property type="entry name" value="rve"/>
    <property type="match status" value="1"/>
</dbReference>
<dbReference type="Proteomes" id="UP000243859">
    <property type="component" value="Unassembled WGS sequence"/>
</dbReference>
<evidence type="ECO:0000313" key="2">
    <source>
        <dbReference type="EMBL" id="PTN03481.1"/>
    </source>
</evidence>
<dbReference type="PANTHER" id="PTHR47515">
    <property type="entry name" value="LOW CALCIUM RESPONSE LOCUS PROTEIN T"/>
    <property type="match status" value="1"/>
</dbReference>
<dbReference type="InterPro" id="IPR025948">
    <property type="entry name" value="HTH-like_dom"/>
</dbReference>
<dbReference type="GO" id="GO:0003676">
    <property type="term" value="F:nucleic acid binding"/>
    <property type="evidence" value="ECO:0007669"/>
    <property type="project" value="InterPro"/>
</dbReference>
<evidence type="ECO:0000313" key="3">
    <source>
        <dbReference type="Proteomes" id="UP000243859"/>
    </source>
</evidence>